<evidence type="ECO:0000313" key="7">
    <source>
        <dbReference type="EMBL" id="KAG6705678.1"/>
    </source>
</evidence>
<evidence type="ECO:0000256" key="2">
    <source>
        <dbReference type="ARBA" id="ARBA00022676"/>
    </source>
</evidence>
<keyword evidence="8" id="KW-1185">Reference proteome</keyword>
<evidence type="ECO:0000256" key="5">
    <source>
        <dbReference type="RuleBase" id="RU362057"/>
    </source>
</evidence>
<organism evidence="6 8">
    <name type="scientific">Carya illinoinensis</name>
    <name type="common">Pecan</name>
    <dbReference type="NCBI Taxonomy" id="32201"/>
    <lineage>
        <taxon>Eukaryota</taxon>
        <taxon>Viridiplantae</taxon>
        <taxon>Streptophyta</taxon>
        <taxon>Embryophyta</taxon>
        <taxon>Tracheophyta</taxon>
        <taxon>Spermatophyta</taxon>
        <taxon>Magnoliopsida</taxon>
        <taxon>eudicotyledons</taxon>
        <taxon>Gunneridae</taxon>
        <taxon>Pentapetalae</taxon>
        <taxon>rosids</taxon>
        <taxon>fabids</taxon>
        <taxon>Fagales</taxon>
        <taxon>Juglandaceae</taxon>
        <taxon>Carya</taxon>
    </lineage>
</organism>
<reference evidence="6" key="1">
    <citation type="submission" date="2020-12" db="EMBL/GenBank/DDBJ databases">
        <title>WGS assembly of Carya illinoinensis cv. Pawnee.</title>
        <authorList>
            <person name="Platts A."/>
            <person name="Shu S."/>
            <person name="Wright S."/>
            <person name="Barry K."/>
            <person name="Edger P."/>
            <person name="Pires J.C."/>
            <person name="Schmutz J."/>
        </authorList>
    </citation>
    <scope>NUCLEOTIDE SEQUENCE</scope>
    <source>
        <tissue evidence="6">Leaf</tissue>
    </source>
</reference>
<dbReference type="Proteomes" id="UP000811246">
    <property type="component" value="Chromosome 7"/>
</dbReference>
<dbReference type="InterPro" id="IPR035595">
    <property type="entry name" value="UDP_glycos_trans_CS"/>
</dbReference>
<dbReference type="EC" id="2.4.1.-" evidence="5"/>
<evidence type="ECO:0000313" key="8">
    <source>
        <dbReference type="Proteomes" id="UP000811609"/>
    </source>
</evidence>
<evidence type="ECO:0000256" key="4">
    <source>
        <dbReference type="RuleBase" id="RU003718"/>
    </source>
</evidence>
<dbReference type="PANTHER" id="PTHR48049">
    <property type="entry name" value="GLYCOSYLTRANSFERASE"/>
    <property type="match status" value="1"/>
</dbReference>
<gene>
    <name evidence="6" type="ORF">CIPAW_07G189400</name>
    <name evidence="7" type="ORF">I3842_07G191700</name>
</gene>
<dbReference type="FunFam" id="3.40.50.2000:FF:000129">
    <property type="entry name" value="Glycosyltransferase"/>
    <property type="match status" value="1"/>
</dbReference>
<dbReference type="EMBL" id="CM031831">
    <property type="protein sequence ID" value="KAG6705678.1"/>
    <property type="molecule type" value="Genomic_DNA"/>
</dbReference>
<comment type="similarity">
    <text evidence="1 4">Belongs to the UDP-glycosyltransferase family.</text>
</comment>
<evidence type="ECO:0000256" key="1">
    <source>
        <dbReference type="ARBA" id="ARBA00009995"/>
    </source>
</evidence>
<evidence type="ECO:0000313" key="6">
    <source>
        <dbReference type="EMBL" id="KAG6649105.1"/>
    </source>
</evidence>
<protein>
    <recommendedName>
        <fullName evidence="5">Glycosyltransferase</fullName>
        <ecNumber evidence="5">2.4.1.-</ecNumber>
    </recommendedName>
</protein>
<keyword evidence="3 4" id="KW-0808">Transferase</keyword>
<dbReference type="EMBL" id="CM031815">
    <property type="protein sequence ID" value="KAG6649105.1"/>
    <property type="molecule type" value="Genomic_DNA"/>
</dbReference>
<keyword evidence="2 4" id="KW-0328">Glycosyltransferase</keyword>
<dbReference type="AlphaFoldDB" id="A0A8T1Q102"/>
<proteinExistence type="inferred from homology"/>
<dbReference type="InterPro" id="IPR050481">
    <property type="entry name" value="UDP-glycosyltransf_plant"/>
</dbReference>
<dbReference type="CDD" id="cd03784">
    <property type="entry name" value="GT1_Gtf-like"/>
    <property type="match status" value="1"/>
</dbReference>
<dbReference type="GO" id="GO:0035251">
    <property type="term" value="F:UDP-glucosyltransferase activity"/>
    <property type="evidence" value="ECO:0007669"/>
    <property type="project" value="InterPro"/>
</dbReference>
<dbReference type="FunFam" id="3.40.50.2000:FF:000091">
    <property type="entry name" value="Glycosyltransferase"/>
    <property type="match status" value="1"/>
</dbReference>
<dbReference type="PANTHER" id="PTHR48049:SF65">
    <property type="entry name" value="ANTHOCYANIDIN 3-O-GLUCOSYLTRANSFERASE"/>
    <property type="match status" value="1"/>
</dbReference>
<name>A0A8T1Q102_CARIL</name>
<dbReference type="InterPro" id="IPR002213">
    <property type="entry name" value="UDP_glucos_trans"/>
</dbReference>
<comment type="caution">
    <text evidence="6">The sequence shown here is derived from an EMBL/GenBank/DDBJ whole genome shotgun (WGS) entry which is preliminary data.</text>
</comment>
<dbReference type="Pfam" id="PF00201">
    <property type="entry name" value="UDPGT"/>
    <property type="match status" value="1"/>
</dbReference>
<evidence type="ECO:0000256" key="3">
    <source>
        <dbReference type="ARBA" id="ARBA00022679"/>
    </source>
</evidence>
<dbReference type="PROSITE" id="PS00375">
    <property type="entry name" value="UDPGT"/>
    <property type="match status" value="1"/>
</dbReference>
<sequence length="449" mass="49199">MGNRNTEVEKKHVAVLAFPFGSHAAPLFNLVRGIAAAAPGVRFSFFSTAVSNRSIFSDTTNQMNNIKPYGVPDGNTVLTKNLDERLELFLKATPGNFRSVMEVAMSETGRKISCIISDAFLAFAGKMAEDMDVPWVPFWTAGPRSLLVHIETEAIRQILGANDSEDQRTLDFIPGFSSVRVADLPQGVLSGNLESPFSKMLHGMGLMLGEATAVVINSFEELDPIAVNELKSRLQKFLNVGPFTLTWAPPLSSDEHGCLQWLDEHKTESVAYIGFGRVVTPPPHELGALAEALETSGFPFLWSFRGNVDEELPKGFIERTSSRGKVVPWAPQMDVLGHRSVGVFVTHCGWNSVLESIVSRVPMICRPFFGDQMLNMRVVESVWGIGLGIEGTVFTKDGAVKALEQTLLNEQGKKMREKAEAFRETALKAVGINGDSSENLKTLIELVTN</sequence>
<accession>A0A8T1Q102</accession>
<dbReference type="Proteomes" id="UP000811609">
    <property type="component" value="Chromosome 7"/>
</dbReference>
<reference evidence="7" key="2">
    <citation type="submission" date="2021-01" db="EMBL/GenBank/DDBJ databases">
        <authorList>
            <person name="Lovell J.T."/>
            <person name="Bentley N."/>
            <person name="Bhattarai G."/>
            <person name="Jenkins J.W."/>
            <person name="Sreedasyam A."/>
            <person name="Alarcon Y."/>
            <person name="Bock C."/>
            <person name="Boston L."/>
            <person name="Carlson J."/>
            <person name="Cervantes K."/>
            <person name="Clermont K."/>
            <person name="Krom N."/>
            <person name="Kubenka K."/>
            <person name="Mamidi S."/>
            <person name="Mattison C."/>
            <person name="Monteros M."/>
            <person name="Pisani C."/>
            <person name="Plott C."/>
            <person name="Rajasekar S."/>
            <person name="Rhein H.S."/>
            <person name="Rohla C."/>
            <person name="Song M."/>
            <person name="Hilaire R.S."/>
            <person name="Shu S."/>
            <person name="Wells L."/>
            <person name="Wang X."/>
            <person name="Webber J."/>
            <person name="Heerema R.J."/>
            <person name="Klein P."/>
            <person name="Conner P."/>
            <person name="Grauke L."/>
            <person name="Grimwood J."/>
            <person name="Schmutz J."/>
            <person name="Randall J.J."/>
        </authorList>
    </citation>
    <scope>NUCLEOTIDE SEQUENCE</scope>
    <source>
        <tissue evidence="7">Leaf</tissue>
    </source>
</reference>